<feature type="region of interest" description="Disordered" evidence="1">
    <location>
        <begin position="61"/>
        <end position="118"/>
    </location>
</feature>
<feature type="compositionally biased region" description="Pro residues" evidence="1">
    <location>
        <begin position="63"/>
        <end position="72"/>
    </location>
</feature>
<protein>
    <recommendedName>
        <fullName evidence="5">Energy transducer TonB</fullName>
    </recommendedName>
</protein>
<evidence type="ECO:0000256" key="1">
    <source>
        <dbReference type="SAM" id="MobiDB-lite"/>
    </source>
</evidence>
<gene>
    <name evidence="3" type="ORF">BKK80_23985</name>
</gene>
<sequence>MKLRDSTVRPAGGPAGAALALLRRRSGAVAGVLVAAGVAALVWHLLTDTASVRREVAATPMLMLPPPPPPPPEPEKLPEPQPEKIKPEVVEPKPVEPVEAPKDDAPPSPSKDLGDAVTINGDAQAGTDAFGIGAGGGGGMTGGGGGLGSRSYSAWLSGAMQQAFARDARTRQLAFDDVRIDLWLDADGRAVRVQLARGTGNKSIDDAVLAMLHDFRAEERPPASLRYPLSMAIRGRRP</sequence>
<evidence type="ECO:0008006" key="5">
    <source>
        <dbReference type="Google" id="ProtNLM"/>
    </source>
</evidence>
<dbReference type="Proteomes" id="UP000177515">
    <property type="component" value="Chromosome 2"/>
</dbReference>
<evidence type="ECO:0000256" key="2">
    <source>
        <dbReference type="SAM" id="Phobius"/>
    </source>
</evidence>
<dbReference type="SUPFAM" id="SSF74653">
    <property type="entry name" value="TolA/TonB C-terminal domain"/>
    <property type="match status" value="1"/>
</dbReference>
<reference evidence="3 4" key="1">
    <citation type="submission" date="2016-10" db="EMBL/GenBank/DDBJ databases">
        <title>Complete genome sequences of three Cupriavidus strains isolated from various Malaysian environments.</title>
        <authorList>
            <person name="Abdullah A.A.-A."/>
            <person name="Shafie N.A.H."/>
            <person name="Lau N.S."/>
        </authorList>
    </citation>
    <scope>NUCLEOTIDE SEQUENCE [LARGE SCALE GENOMIC DNA]</scope>
    <source>
        <strain evidence="3 4">USMAA1020</strain>
    </source>
</reference>
<keyword evidence="2" id="KW-1133">Transmembrane helix</keyword>
<dbReference type="RefSeq" id="WP_071021573.1">
    <property type="nucleotide sequence ID" value="NZ_CP017755.1"/>
</dbReference>
<dbReference type="EMBL" id="CP017755">
    <property type="protein sequence ID" value="AOZ08936.1"/>
    <property type="molecule type" value="Genomic_DNA"/>
</dbReference>
<keyword evidence="2" id="KW-0472">Membrane</keyword>
<feature type="compositionally biased region" description="Basic and acidic residues" evidence="1">
    <location>
        <begin position="73"/>
        <end position="105"/>
    </location>
</feature>
<proteinExistence type="predicted"/>
<organism evidence="3 4">
    <name type="scientific">Cupriavidus malaysiensis</name>
    <dbReference type="NCBI Taxonomy" id="367825"/>
    <lineage>
        <taxon>Bacteria</taxon>
        <taxon>Pseudomonadati</taxon>
        <taxon>Pseudomonadota</taxon>
        <taxon>Betaproteobacteria</taxon>
        <taxon>Burkholderiales</taxon>
        <taxon>Burkholderiaceae</taxon>
        <taxon>Cupriavidus</taxon>
    </lineage>
</organism>
<evidence type="ECO:0000313" key="3">
    <source>
        <dbReference type="EMBL" id="AOZ08936.1"/>
    </source>
</evidence>
<feature type="transmembrane region" description="Helical" evidence="2">
    <location>
        <begin position="28"/>
        <end position="46"/>
    </location>
</feature>
<keyword evidence="2" id="KW-0812">Transmembrane</keyword>
<keyword evidence="4" id="KW-1185">Reference proteome</keyword>
<evidence type="ECO:0000313" key="4">
    <source>
        <dbReference type="Proteomes" id="UP000177515"/>
    </source>
</evidence>
<accession>A0ABN4TRM0</accession>
<name>A0ABN4TRM0_9BURK</name>